<dbReference type="RefSeq" id="WP_015099490.1">
    <property type="nucleotide sequence ID" value="NC_019673.1"/>
</dbReference>
<dbReference type="STRING" id="1179773.BN6_20560"/>
<organism evidence="1 2">
    <name type="scientific">Saccharothrix espanaensis (strain ATCC 51144 / DSM 44229 / JCM 9112 / NBRC 15066 / NRRL 15764)</name>
    <dbReference type="NCBI Taxonomy" id="1179773"/>
    <lineage>
        <taxon>Bacteria</taxon>
        <taxon>Bacillati</taxon>
        <taxon>Actinomycetota</taxon>
        <taxon>Actinomycetes</taxon>
        <taxon>Pseudonocardiales</taxon>
        <taxon>Pseudonocardiaceae</taxon>
        <taxon>Saccharothrix</taxon>
    </lineage>
</organism>
<evidence type="ECO:0000313" key="2">
    <source>
        <dbReference type="Proteomes" id="UP000006281"/>
    </source>
</evidence>
<dbReference type="Proteomes" id="UP000006281">
    <property type="component" value="Chromosome"/>
</dbReference>
<evidence type="ECO:0000313" key="1">
    <source>
        <dbReference type="EMBL" id="CCH29377.1"/>
    </source>
</evidence>
<dbReference type="AlphaFoldDB" id="K0JV35"/>
<protein>
    <recommendedName>
        <fullName evidence="3">Helicase ATP-binding domain-containing protein</fullName>
    </recommendedName>
</protein>
<dbReference type="eggNOG" id="COG1199">
    <property type="taxonomic scope" value="Bacteria"/>
</dbReference>
<keyword evidence="2" id="KW-1185">Reference proteome</keyword>
<dbReference type="KEGG" id="sesp:BN6_20560"/>
<dbReference type="EMBL" id="HE804045">
    <property type="protein sequence ID" value="CCH29377.1"/>
    <property type="molecule type" value="Genomic_DNA"/>
</dbReference>
<accession>K0JV35</accession>
<dbReference type="InterPro" id="IPR027417">
    <property type="entry name" value="P-loop_NTPase"/>
</dbReference>
<sequence length="1092" mass="120283">MTTKGKVLPRIITAAIGLAARHFPEDPDGGYAIVTRDHVLYVLDGHITDWDRWRRRLSDMDAMRFARLLRKRTNQLANADMAERVLDELLKGGEIPGCEPADDYDDMKNPRIIVSPGMPLTDFIDQALTELDELYVANRKPLQPATAGTYTTTTRIIGADGTDQTYVNFRYRIEAHHEEPSRPLTRIVDAPARSEVVVPFDELEVIATRLDKLLDDVASDGYRATSVRRFEQQVRDRAGGEIKELDLSAGELNELLAYTGFGKSVVLIETFACWAVENKVSVAFVLPTNADVVKATYQIGRAIKALGNETASVVPLVSPRSLIKVAETAAARASDGGPSADWIWERFGYGCALAAVASSDKSVDGWVPGREPCAALRQPVPHRKDKTFSCPWRTTCGRYRAAREACTADVIVTSHVNLQLGVLQTPVDDGLRRNDRVTVEELLLRRCQVMVVDEVDAFQRSMIEQAGRGLVLDHGGRTNTPLRRLDQDFGAAFGMLSDEVDASVRDAYFTLRYLAETYVSHLRYERLGASRKNKNRTRRPGPGRDWIVPQRWDNELANQLFGQPLDTEPTDGQMRLYRSIFPDQAEPEPGDPPKYQEMRDVLRKVVTSGLAGQAIVAARVRLAEFFDLVEDEGQALVANCVLRRTILERIRWSLHSLMASNAQLVDIGVESAQDIADALGTYGRWRVMPTGPLGRLVFAFTEYYDDSGNDPAQLSTAAFGGDPHLYAISLGDITALAQAGTRRIVLGMSATSYFPHAPHSHLHVMPKWWVANVGKKDDGDTDEKKVTIVAEKVVDKAGNVIKVSGLDGKDRADALVRLAKLLWPRLDEELTGLAVTDWDRARVLLATTSYDGAKQVAQGLSEAGVPASRICLATRPRGEGGAGSAILTGQWWELPADRLESFPSIEGADVLIAPLARVQRGVNIIGTGDRSALGSVWLLVRPIPLIDEPAELLAHIQARALTCHRGPTGDPLGLLEERRKKAGTYFEQIVNRPPYFRCQPKEVKLGVTAEIIVGAIQLIGRARRGGTSAVLHLVDGAFTDGSAGTSFASLITALRDEWRASGELGEMERYYGRTLRAFLEFADRPDTGDQPC</sequence>
<name>K0JV35_SACES</name>
<evidence type="ECO:0008006" key="3">
    <source>
        <dbReference type="Google" id="ProtNLM"/>
    </source>
</evidence>
<proteinExistence type="predicted"/>
<gene>
    <name evidence="1" type="ordered locus">BN6_20560</name>
</gene>
<reference evidence="1 2" key="1">
    <citation type="journal article" date="2012" name="BMC Genomics">
        <title>Complete genome sequence of Saccharothrix espanaensis DSM 44229T and comparison to the other completely sequenced Pseudonocardiaceae.</title>
        <authorList>
            <person name="Strobel T."/>
            <person name="Al-Dilaimi A."/>
            <person name="Blom J."/>
            <person name="Gessner A."/>
            <person name="Kalinowski J."/>
            <person name="Luzhetska M."/>
            <person name="Puhler A."/>
            <person name="Szczepanowski R."/>
            <person name="Bechthold A."/>
            <person name="Ruckert C."/>
        </authorList>
    </citation>
    <scope>NUCLEOTIDE SEQUENCE [LARGE SCALE GENOMIC DNA]</scope>
    <source>
        <strain evidence="2">ATCC 51144 / DSM 44229 / JCM 9112 / NBRC 15066 / NRRL 15764</strain>
    </source>
</reference>
<dbReference type="PATRIC" id="fig|1179773.3.peg.2058"/>
<dbReference type="HOGENOM" id="CLU_287667_0_0_11"/>
<dbReference type="SUPFAM" id="SSF52540">
    <property type="entry name" value="P-loop containing nucleoside triphosphate hydrolases"/>
    <property type="match status" value="1"/>
</dbReference>